<name>A0AAD4U5L0_OVIAM</name>
<evidence type="ECO:0000313" key="2">
    <source>
        <dbReference type="Proteomes" id="UP001214576"/>
    </source>
</evidence>
<protein>
    <submittedName>
        <fullName evidence="1">Uncharacterized protein</fullName>
    </submittedName>
</protein>
<accession>A0AAD4U5L0</accession>
<proteinExistence type="predicted"/>
<dbReference type="EMBL" id="JAKZEL010000010">
    <property type="protein sequence ID" value="KAI4539661.1"/>
    <property type="molecule type" value="Genomic_DNA"/>
</dbReference>
<dbReference type="AlphaFoldDB" id="A0AAD4U5L0"/>
<sequence length="233" mass="26560">MELLVSITEHQSNWERRENARTHWLSLEKLKDKMATKSVSEGTSQARTVREMSSLPYNVINSKAFKMTFVLIVQESKFWEIRHSINPVSQMRKLQNRQCKSFLQCSTLDEFQREIFTTQAAFPISMISGFCGLSSLSESVSTCSGNWRDAVDASADHQCQRQLAIVLYLELVCNHNLQNPLWEPSETMFGIEESVVTKSENDEGEGKADCYADHKANRIKKSLKKPVPSSAKF</sequence>
<evidence type="ECO:0000313" key="1">
    <source>
        <dbReference type="EMBL" id="KAI4539661.1"/>
    </source>
</evidence>
<reference evidence="1" key="1">
    <citation type="submission" date="2022-03" db="EMBL/GenBank/DDBJ databases">
        <title>Genomic analyses of argali, domestic sheep and their hybrids provide insights into chromosomal evolution, heterosis and genetic basis of agronomic traits.</title>
        <authorList>
            <person name="Li M."/>
        </authorList>
    </citation>
    <scope>NUCLEOTIDE SEQUENCE</scope>
    <source>
        <strain evidence="1">CAU-MHL-2022a</strain>
        <tissue evidence="1">Skin</tissue>
    </source>
</reference>
<comment type="caution">
    <text evidence="1">The sequence shown here is derived from an EMBL/GenBank/DDBJ whole genome shotgun (WGS) entry which is preliminary data.</text>
</comment>
<keyword evidence="2" id="KW-1185">Reference proteome</keyword>
<gene>
    <name evidence="1" type="ORF">MG293_010056</name>
</gene>
<organism evidence="1 2">
    <name type="scientific">Ovis ammon polii</name>
    <dbReference type="NCBI Taxonomy" id="230172"/>
    <lineage>
        <taxon>Eukaryota</taxon>
        <taxon>Metazoa</taxon>
        <taxon>Chordata</taxon>
        <taxon>Craniata</taxon>
        <taxon>Vertebrata</taxon>
        <taxon>Euteleostomi</taxon>
        <taxon>Mammalia</taxon>
        <taxon>Eutheria</taxon>
        <taxon>Laurasiatheria</taxon>
        <taxon>Artiodactyla</taxon>
        <taxon>Ruminantia</taxon>
        <taxon>Pecora</taxon>
        <taxon>Bovidae</taxon>
        <taxon>Caprinae</taxon>
        <taxon>Ovis</taxon>
    </lineage>
</organism>
<dbReference type="Proteomes" id="UP001214576">
    <property type="component" value="Unassembled WGS sequence"/>
</dbReference>